<feature type="transmembrane region" description="Helical" evidence="6">
    <location>
        <begin position="177"/>
        <end position="200"/>
    </location>
</feature>
<keyword evidence="5 6" id="KW-0472">Membrane</keyword>
<evidence type="ECO:0000256" key="6">
    <source>
        <dbReference type="SAM" id="Phobius"/>
    </source>
</evidence>
<evidence type="ECO:0000259" key="7">
    <source>
        <dbReference type="Pfam" id="PF01292"/>
    </source>
</evidence>
<feature type="transmembrane region" description="Helical" evidence="6">
    <location>
        <begin position="36"/>
        <end position="56"/>
    </location>
</feature>
<dbReference type="EMBL" id="JBAJEX010000001">
    <property type="protein sequence ID" value="MEO1766157.1"/>
    <property type="molecule type" value="Genomic_DNA"/>
</dbReference>
<keyword evidence="2" id="KW-1003">Cell membrane</keyword>
<dbReference type="Proteomes" id="UP001482231">
    <property type="component" value="Unassembled WGS sequence"/>
</dbReference>
<comment type="subcellular location">
    <subcellularLocation>
        <location evidence="1">Cell membrane</location>
        <topology evidence="1">Multi-pass membrane protein</topology>
    </subcellularLocation>
</comment>
<dbReference type="Pfam" id="PF01292">
    <property type="entry name" value="Ni_hydr_CYTB"/>
    <property type="match status" value="1"/>
</dbReference>
<keyword evidence="3 6" id="KW-0812">Transmembrane</keyword>
<evidence type="ECO:0000256" key="5">
    <source>
        <dbReference type="ARBA" id="ARBA00023136"/>
    </source>
</evidence>
<dbReference type="RefSeq" id="WP_347306935.1">
    <property type="nucleotide sequence ID" value="NZ_JBAJEX010000001.1"/>
</dbReference>
<evidence type="ECO:0000256" key="4">
    <source>
        <dbReference type="ARBA" id="ARBA00022989"/>
    </source>
</evidence>
<evidence type="ECO:0000256" key="3">
    <source>
        <dbReference type="ARBA" id="ARBA00022692"/>
    </source>
</evidence>
<name>A0ABV0EBW6_9BURK</name>
<accession>A0ABV0EBW6</accession>
<feature type="transmembrane region" description="Helical" evidence="6">
    <location>
        <begin position="97"/>
        <end position="118"/>
    </location>
</feature>
<protein>
    <submittedName>
        <fullName evidence="8">Cytochrome b/b6 domain-containing protein</fullName>
    </submittedName>
</protein>
<dbReference type="InterPro" id="IPR016174">
    <property type="entry name" value="Di-haem_cyt_TM"/>
</dbReference>
<reference evidence="8 9" key="1">
    <citation type="submission" date="2024-02" db="EMBL/GenBank/DDBJ databases">
        <title>New thermophilic sulfur-oxidizing bacteria from a hot springs of the Uzon caldera (Kamchatka, Russia).</title>
        <authorList>
            <person name="Dukat A.M."/>
            <person name="Elcheninov A.G."/>
            <person name="Frolov E.N."/>
        </authorList>
    </citation>
    <scope>NUCLEOTIDE SEQUENCE [LARGE SCALE GENOMIC DNA]</scope>
    <source>
        <strain evidence="8 9">AK1</strain>
    </source>
</reference>
<dbReference type="PANTHER" id="PTHR30485:SF2">
    <property type="entry name" value="BLL0597 PROTEIN"/>
    <property type="match status" value="1"/>
</dbReference>
<dbReference type="InterPro" id="IPR051542">
    <property type="entry name" value="Hydrogenase_cytochrome"/>
</dbReference>
<gene>
    <name evidence="8" type="ORF">V6E02_02870</name>
</gene>
<evidence type="ECO:0000256" key="1">
    <source>
        <dbReference type="ARBA" id="ARBA00004651"/>
    </source>
</evidence>
<dbReference type="InterPro" id="IPR011577">
    <property type="entry name" value="Cyt_b561_bac/Ni-Hgenase"/>
</dbReference>
<evidence type="ECO:0000256" key="2">
    <source>
        <dbReference type="ARBA" id="ARBA00022475"/>
    </source>
</evidence>
<feature type="transmembrane region" description="Helical" evidence="6">
    <location>
        <begin position="138"/>
        <end position="156"/>
    </location>
</feature>
<keyword evidence="9" id="KW-1185">Reference proteome</keyword>
<feature type="domain" description="Cytochrome b561 bacterial/Ni-hydrogenase" evidence="7">
    <location>
        <begin position="7"/>
        <end position="168"/>
    </location>
</feature>
<evidence type="ECO:0000313" key="9">
    <source>
        <dbReference type="Proteomes" id="UP001482231"/>
    </source>
</evidence>
<sequence length="202" mass="21208">MIKTILVWDAPVRIGHWLMVVAFALAWATGESEQWRLIHAGAGGALVGVVAFRLLWGVIGSRHARFADFVRPPAAALAYLARLLHGQAPHYTGHNPAGAWAILLLLALGLATGASGWLAYNDFGGHLIGTLHEALADGMLTVVGAHVAGVILGSVVHRENLVKAMITGKKLGKPDEAIASAQAWAVPLLAASALAAAWFLSR</sequence>
<organism evidence="8 9">
    <name type="scientific">Thiobacter aerophilum</name>
    <dbReference type="NCBI Taxonomy" id="3121275"/>
    <lineage>
        <taxon>Bacteria</taxon>
        <taxon>Pseudomonadati</taxon>
        <taxon>Pseudomonadota</taxon>
        <taxon>Betaproteobacteria</taxon>
        <taxon>Burkholderiales</taxon>
        <taxon>Thiobacteraceae</taxon>
        <taxon>Thiobacter</taxon>
    </lineage>
</organism>
<dbReference type="SUPFAM" id="SSF81342">
    <property type="entry name" value="Transmembrane di-heme cytochromes"/>
    <property type="match status" value="1"/>
</dbReference>
<evidence type="ECO:0000313" key="8">
    <source>
        <dbReference type="EMBL" id="MEO1766157.1"/>
    </source>
</evidence>
<dbReference type="PANTHER" id="PTHR30485">
    <property type="entry name" value="NI/FE-HYDROGENASE 1 B-TYPE CYTOCHROME SUBUNIT"/>
    <property type="match status" value="1"/>
</dbReference>
<comment type="caution">
    <text evidence="8">The sequence shown here is derived from an EMBL/GenBank/DDBJ whole genome shotgun (WGS) entry which is preliminary data.</text>
</comment>
<feature type="transmembrane region" description="Helical" evidence="6">
    <location>
        <begin position="12"/>
        <end position="30"/>
    </location>
</feature>
<proteinExistence type="predicted"/>
<keyword evidence="4 6" id="KW-1133">Transmembrane helix</keyword>
<dbReference type="Gene3D" id="1.20.950.20">
    <property type="entry name" value="Transmembrane di-heme cytochromes, Chain C"/>
    <property type="match status" value="1"/>
</dbReference>